<accession>A0A6A6DQ06</accession>
<reference evidence="1" key="1">
    <citation type="journal article" date="2020" name="Stud. Mycol.">
        <title>101 Dothideomycetes genomes: a test case for predicting lifestyles and emergence of pathogens.</title>
        <authorList>
            <person name="Haridas S."/>
            <person name="Albert R."/>
            <person name="Binder M."/>
            <person name="Bloem J."/>
            <person name="Labutti K."/>
            <person name="Salamov A."/>
            <person name="Andreopoulos B."/>
            <person name="Baker S."/>
            <person name="Barry K."/>
            <person name="Bills G."/>
            <person name="Bluhm B."/>
            <person name="Cannon C."/>
            <person name="Castanera R."/>
            <person name="Culley D."/>
            <person name="Daum C."/>
            <person name="Ezra D."/>
            <person name="Gonzalez J."/>
            <person name="Henrissat B."/>
            <person name="Kuo A."/>
            <person name="Liang C."/>
            <person name="Lipzen A."/>
            <person name="Lutzoni F."/>
            <person name="Magnuson J."/>
            <person name="Mondo S."/>
            <person name="Nolan M."/>
            <person name="Ohm R."/>
            <person name="Pangilinan J."/>
            <person name="Park H.-J."/>
            <person name="Ramirez L."/>
            <person name="Alfaro M."/>
            <person name="Sun H."/>
            <person name="Tritt A."/>
            <person name="Yoshinaga Y."/>
            <person name="Zwiers L.-H."/>
            <person name="Turgeon B."/>
            <person name="Goodwin S."/>
            <person name="Spatafora J."/>
            <person name="Crous P."/>
            <person name="Grigoriev I."/>
        </authorList>
    </citation>
    <scope>NUCLEOTIDE SEQUENCE</scope>
    <source>
        <strain evidence="1">CBS 207.26</strain>
    </source>
</reference>
<evidence type="ECO:0000313" key="1">
    <source>
        <dbReference type="EMBL" id="KAF2181063.1"/>
    </source>
</evidence>
<dbReference type="AlphaFoldDB" id="A0A6A6DQ06"/>
<dbReference type="EMBL" id="ML994654">
    <property type="protein sequence ID" value="KAF2181063.1"/>
    <property type="molecule type" value="Genomic_DNA"/>
</dbReference>
<name>A0A6A6DQ06_9PEZI</name>
<dbReference type="Proteomes" id="UP000800200">
    <property type="component" value="Unassembled WGS sequence"/>
</dbReference>
<gene>
    <name evidence="1" type="ORF">K469DRAFT_264566</name>
</gene>
<keyword evidence="2" id="KW-1185">Reference proteome</keyword>
<evidence type="ECO:0000313" key="2">
    <source>
        <dbReference type="Proteomes" id="UP000800200"/>
    </source>
</evidence>
<sequence length="139" mass="16048">MRGRHRTARRPYSQPLLHNLTFLLFTLKYRLLLEAYLSRLGLGICTISTASNRYRSRPTACLSTTWHGRRIAWEVCHPNSLQLTLNFHVRVLSEEPPSEDMWLFAMALCLRAGPPSPIYPMSPRILGRGRGFQSRNESH</sequence>
<organism evidence="1 2">
    <name type="scientific">Zopfia rhizophila CBS 207.26</name>
    <dbReference type="NCBI Taxonomy" id="1314779"/>
    <lineage>
        <taxon>Eukaryota</taxon>
        <taxon>Fungi</taxon>
        <taxon>Dikarya</taxon>
        <taxon>Ascomycota</taxon>
        <taxon>Pezizomycotina</taxon>
        <taxon>Dothideomycetes</taxon>
        <taxon>Dothideomycetes incertae sedis</taxon>
        <taxon>Zopfiaceae</taxon>
        <taxon>Zopfia</taxon>
    </lineage>
</organism>
<proteinExistence type="predicted"/>
<protein>
    <submittedName>
        <fullName evidence="1">Uncharacterized protein</fullName>
    </submittedName>
</protein>